<sequence>MNQKAIRGSFAPKVYVRELGGAMVAYAAVLVASILFLQGHEDVNGPLRDLIALSPMLPAALGLWVILRHLRRLDELQARVQMEAFGFAFACTAFVSLGYGFLEGVGYPRLSMFVVWGLMCGLWIIGLQLAARRYR</sequence>
<keyword evidence="1" id="KW-1133">Transmembrane helix</keyword>
<keyword evidence="3" id="KW-1185">Reference proteome</keyword>
<feature type="transmembrane region" description="Helical" evidence="1">
    <location>
        <begin position="113"/>
        <end position="131"/>
    </location>
</feature>
<name>A0ABU3PJU7_9BURK</name>
<keyword evidence="1" id="KW-0812">Transmembrane</keyword>
<proteinExistence type="predicted"/>
<evidence type="ECO:0000256" key="1">
    <source>
        <dbReference type="SAM" id="Phobius"/>
    </source>
</evidence>
<feature type="transmembrane region" description="Helical" evidence="1">
    <location>
        <begin position="20"/>
        <end position="38"/>
    </location>
</feature>
<dbReference type="RefSeq" id="WP_315653295.1">
    <property type="nucleotide sequence ID" value="NZ_JAVXZY010000016.1"/>
</dbReference>
<reference evidence="2" key="1">
    <citation type="submission" date="2023-09" db="EMBL/GenBank/DDBJ databases">
        <title>Paucibacter sp. APW11 Genome sequencing and assembly.</title>
        <authorList>
            <person name="Kim I."/>
        </authorList>
    </citation>
    <scope>NUCLEOTIDE SEQUENCE</scope>
    <source>
        <strain evidence="2">APW11</strain>
    </source>
</reference>
<dbReference type="EMBL" id="JAVXZY010000016">
    <property type="protein sequence ID" value="MDT9002398.1"/>
    <property type="molecule type" value="Genomic_DNA"/>
</dbReference>
<accession>A0ABU3PJU7</accession>
<evidence type="ECO:0008006" key="4">
    <source>
        <dbReference type="Google" id="ProtNLM"/>
    </source>
</evidence>
<comment type="caution">
    <text evidence="2">The sequence shown here is derived from an EMBL/GenBank/DDBJ whole genome shotgun (WGS) entry which is preliminary data.</text>
</comment>
<evidence type="ECO:0000313" key="3">
    <source>
        <dbReference type="Proteomes" id="UP001246372"/>
    </source>
</evidence>
<dbReference type="Proteomes" id="UP001246372">
    <property type="component" value="Unassembled WGS sequence"/>
</dbReference>
<organism evidence="2 3">
    <name type="scientific">Roseateles aquae</name>
    <dbReference type="NCBI Taxonomy" id="3077235"/>
    <lineage>
        <taxon>Bacteria</taxon>
        <taxon>Pseudomonadati</taxon>
        <taxon>Pseudomonadota</taxon>
        <taxon>Betaproteobacteria</taxon>
        <taxon>Burkholderiales</taxon>
        <taxon>Sphaerotilaceae</taxon>
        <taxon>Roseateles</taxon>
    </lineage>
</organism>
<feature type="transmembrane region" description="Helical" evidence="1">
    <location>
        <begin position="82"/>
        <end position="101"/>
    </location>
</feature>
<keyword evidence="1" id="KW-0472">Membrane</keyword>
<gene>
    <name evidence="2" type="ORF">RQP53_24165</name>
</gene>
<protein>
    <recommendedName>
        <fullName evidence="4">DUF2069 domain-containing protein</fullName>
    </recommendedName>
</protein>
<feature type="transmembrane region" description="Helical" evidence="1">
    <location>
        <begin position="50"/>
        <end position="70"/>
    </location>
</feature>
<evidence type="ECO:0000313" key="2">
    <source>
        <dbReference type="EMBL" id="MDT9002398.1"/>
    </source>
</evidence>